<dbReference type="InterPro" id="IPR025238">
    <property type="entry name" value="DUF4184"/>
</dbReference>
<keyword evidence="1" id="KW-0812">Transmembrane</keyword>
<dbReference type="Proteomes" id="UP000268829">
    <property type="component" value="Unassembled WGS sequence"/>
</dbReference>
<keyword evidence="1" id="KW-0472">Membrane</keyword>
<name>A0A3M8B8P0_9BACL</name>
<evidence type="ECO:0000256" key="1">
    <source>
        <dbReference type="SAM" id="Phobius"/>
    </source>
</evidence>
<reference evidence="2 3" key="1">
    <citation type="submission" date="2018-10" db="EMBL/GenBank/DDBJ databases">
        <title>Phylogenomics of Brevibacillus.</title>
        <authorList>
            <person name="Dunlap C."/>
        </authorList>
    </citation>
    <scope>NUCLEOTIDE SEQUENCE [LARGE SCALE GENOMIC DNA]</scope>
    <source>
        <strain evidence="2 3">DSM 100115</strain>
    </source>
</reference>
<accession>A0A3M8B8P0</accession>
<dbReference type="RefSeq" id="WP_122903474.1">
    <property type="nucleotide sequence ID" value="NZ_RHHS01000012.1"/>
</dbReference>
<feature type="transmembrane region" description="Helical" evidence="1">
    <location>
        <begin position="50"/>
        <end position="68"/>
    </location>
</feature>
<feature type="transmembrane region" description="Helical" evidence="1">
    <location>
        <begin position="193"/>
        <end position="212"/>
    </location>
</feature>
<keyword evidence="1" id="KW-1133">Transmembrane helix</keyword>
<organism evidence="2 3">
    <name type="scientific">Brevibacillus gelatini</name>
    <dbReference type="NCBI Taxonomy" id="1655277"/>
    <lineage>
        <taxon>Bacteria</taxon>
        <taxon>Bacillati</taxon>
        <taxon>Bacillota</taxon>
        <taxon>Bacilli</taxon>
        <taxon>Bacillales</taxon>
        <taxon>Paenibacillaceae</taxon>
        <taxon>Brevibacillus</taxon>
    </lineage>
</organism>
<protein>
    <submittedName>
        <fullName evidence="2">DUF4184 family protein</fullName>
    </submittedName>
</protein>
<gene>
    <name evidence="2" type="ORF">EDM57_03990</name>
</gene>
<dbReference type="Pfam" id="PF13803">
    <property type="entry name" value="DUF4184"/>
    <property type="match status" value="1"/>
</dbReference>
<proteinExistence type="predicted"/>
<feature type="transmembrane region" description="Helical" evidence="1">
    <location>
        <begin position="102"/>
        <end position="122"/>
    </location>
</feature>
<dbReference type="EMBL" id="RHHS01000012">
    <property type="protein sequence ID" value="RNB59814.1"/>
    <property type="molecule type" value="Genomic_DNA"/>
</dbReference>
<keyword evidence="3" id="KW-1185">Reference proteome</keyword>
<dbReference type="AlphaFoldDB" id="A0A3M8B8P0"/>
<dbReference type="OrthoDB" id="8481923at2"/>
<feature type="transmembrane region" description="Helical" evidence="1">
    <location>
        <begin position="224"/>
        <end position="245"/>
    </location>
</feature>
<evidence type="ECO:0000313" key="3">
    <source>
        <dbReference type="Proteomes" id="UP000268829"/>
    </source>
</evidence>
<comment type="caution">
    <text evidence="2">The sequence shown here is derived from an EMBL/GenBank/DDBJ whole genome shotgun (WGS) entry which is preliminary data.</text>
</comment>
<sequence>MPFTFSHPAIVLPLRRWGWVSFPALVFGSMAPDFEYFLRMQPYSVYSHTFLGLFCVDLPLVIVLYVVYRFLVEKGLLAVLPLWAAKGLACRRTGKESRKRKWVSLVVFVYSALLGSYSHIAWDAFTHDRGSMVERFVFLQQRIPLVFLEVPVYKLLQHGSTLLGGLAIVYVIWRSGRHKHHVEIKQATLYGKVLFWLGVAVIGLGVVVWHAFFVKGVSPLIHPLQHVVPFLSGSLLGICLLAPLVNRPGLKK</sequence>
<evidence type="ECO:0000313" key="2">
    <source>
        <dbReference type="EMBL" id="RNB59814.1"/>
    </source>
</evidence>
<feature type="transmembrane region" description="Helical" evidence="1">
    <location>
        <begin position="155"/>
        <end position="173"/>
    </location>
</feature>